<dbReference type="Pfam" id="PF13853">
    <property type="entry name" value="7tm_4"/>
    <property type="match status" value="1"/>
</dbReference>
<dbReference type="GO" id="GO:0005886">
    <property type="term" value="C:plasma membrane"/>
    <property type="evidence" value="ECO:0007669"/>
    <property type="project" value="UniProtKB-SubCell"/>
</dbReference>
<keyword evidence="5 11" id="KW-1133">Transmembrane helix</keyword>
<protein>
    <recommendedName>
        <fullName evidence="12">G-protein coupled receptors family 1 profile domain-containing protein</fullName>
    </recommendedName>
</protein>
<keyword evidence="4" id="KW-0552">Olfaction</keyword>
<dbReference type="EMBL" id="KV986295">
    <property type="protein sequence ID" value="PIO14908.1"/>
    <property type="molecule type" value="Genomic_DNA"/>
</dbReference>
<evidence type="ECO:0000256" key="11">
    <source>
        <dbReference type="SAM" id="Phobius"/>
    </source>
</evidence>
<dbReference type="InterPro" id="IPR050516">
    <property type="entry name" value="Olfactory_GPCR"/>
</dbReference>
<dbReference type="Gene3D" id="1.20.1070.10">
    <property type="entry name" value="Rhodopsin 7-helix transmembrane proteins"/>
    <property type="match status" value="1"/>
</dbReference>
<comment type="subcellular location">
    <subcellularLocation>
        <location evidence="1">Cell membrane</location>
        <topology evidence="1">Multi-pass membrane protein</topology>
    </subcellularLocation>
</comment>
<evidence type="ECO:0000313" key="14">
    <source>
        <dbReference type="Proteomes" id="UP000228934"/>
    </source>
</evidence>
<sequence>MGNQTFLNEFVLSGLSDFPSLQLPLFLFFLLIYLLTLFCNWLIIVLIVTDPHLHVPMYFFLGNLASLDLCCSSVTVPRMLFDLYTKKRKITTSACITQIFFFMFFDAFEVILLAVMSYDRYTAICKPLHYVQIMML</sequence>
<evidence type="ECO:0000256" key="4">
    <source>
        <dbReference type="ARBA" id="ARBA00022725"/>
    </source>
</evidence>
<accession>A0A2G9QGZ6</accession>
<dbReference type="OrthoDB" id="9631331at2759"/>
<name>A0A2G9QGZ6_AQUCT</name>
<feature type="transmembrane region" description="Helical" evidence="11">
    <location>
        <begin position="25"/>
        <end position="48"/>
    </location>
</feature>
<dbReference type="AlphaFoldDB" id="A0A2G9QGZ6"/>
<feature type="transmembrane region" description="Helical" evidence="11">
    <location>
        <begin position="96"/>
        <end position="116"/>
    </location>
</feature>
<evidence type="ECO:0000256" key="7">
    <source>
        <dbReference type="ARBA" id="ARBA00023136"/>
    </source>
</evidence>
<keyword evidence="2" id="KW-1003">Cell membrane</keyword>
<dbReference type="PRINTS" id="PR00237">
    <property type="entry name" value="GPCRRHODOPSN"/>
</dbReference>
<feature type="domain" description="G-protein coupled receptors family 1 profile" evidence="12">
    <location>
        <begin position="39"/>
        <end position="136"/>
    </location>
</feature>
<reference evidence="14" key="1">
    <citation type="journal article" date="2017" name="Nat. Commun.">
        <title>The North American bullfrog draft genome provides insight into hormonal regulation of long noncoding RNA.</title>
        <authorList>
            <person name="Hammond S.A."/>
            <person name="Warren R.L."/>
            <person name="Vandervalk B.P."/>
            <person name="Kucuk E."/>
            <person name="Khan H."/>
            <person name="Gibb E.A."/>
            <person name="Pandoh P."/>
            <person name="Kirk H."/>
            <person name="Zhao Y."/>
            <person name="Jones M."/>
            <person name="Mungall A.J."/>
            <person name="Coope R."/>
            <person name="Pleasance S."/>
            <person name="Moore R.A."/>
            <person name="Holt R.A."/>
            <person name="Round J.M."/>
            <person name="Ohora S."/>
            <person name="Walle B.V."/>
            <person name="Veldhoen N."/>
            <person name="Helbing C.C."/>
            <person name="Birol I."/>
        </authorList>
    </citation>
    <scope>NUCLEOTIDE SEQUENCE [LARGE SCALE GENOMIC DNA]</scope>
</reference>
<keyword evidence="6 10" id="KW-0297">G-protein coupled receptor</keyword>
<dbReference type="InterPro" id="IPR000725">
    <property type="entry name" value="Olfact_rcpt"/>
</dbReference>
<dbReference type="InterPro" id="IPR000276">
    <property type="entry name" value="GPCR_Rhodpsn"/>
</dbReference>
<dbReference type="PANTHER" id="PTHR26452">
    <property type="entry name" value="OLFACTORY RECEPTOR"/>
    <property type="match status" value="1"/>
</dbReference>
<dbReference type="GO" id="GO:0004984">
    <property type="term" value="F:olfactory receptor activity"/>
    <property type="evidence" value="ECO:0007669"/>
    <property type="project" value="InterPro"/>
</dbReference>
<gene>
    <name evidence="13" type="ORF">AB205_0100200</name>
</gene>
<evidence type="ECO:0000256" key="9">
    <source>
        <dbReference type="ARBA" id="ARBA00023224"/>
    </source>
</evidence>
<evidence type="ECO:0000313" key="13">
    <source>
        <dbReference type="EMBL" id="PIO14908.1"/>
    </source>
</evidence>
<dbReference type="InterPro" id="IPR017452">
    <property type="entry name" value="GPCR_Rhodpsn_7TM"/>
</dbReference>
<dbReference type="FunFam" id="1.20.1070.10:FF:000410">
    <property type="entry name" value="Olfactory receptor 1348"/>
    <property type="match status" value="1"/>
</dbReference>
<feature type="transmembrane region" description="Helical" evidence="11">
    <location>
        <begin position="55"/>
        <end position="76"/>
    </location>
</feature>
<comment type="similarity">
    <text evidence="10">Belongs to the G-protein coupled receptor 1 family.</text>
</comment>
<evidence type="ECO:0000259" key="12">
    <source>
        <dbReference type="PROSITE" id="PS50262"/>
    </source>
</evidence>
<evidence type="ECO:0000256" key="5">
    <source>
        <dbReference type="ARBA" id="ARBA00022989"/>
    </source>
</evidence>
<dbReference type="PROSITE" id="PS50262">
    <property type="entry name" value="G_PROTEIN_RECEP_F1_2"/>
    <property type="match status" value="1"/>
</dbReference>
<keyword evidence="4" id="KW-0716">Sensory transduction</keyword>
<keyword evidence="9 10" id="KW-0807">Transducer</keyword>
<organism evidence="13 14">
    <name type="scientific">Aquarana catesbeiana</name>
    <name type="common">American bullfrog</name>
    <name type="synonym">Rana catesbeiana</name>
    <dbReference type="NCBI Taxonomy" id="8400"/>
    <lineage>
        <taxon>Eukaryota</taxon>
        <taxon>Metazoa</taxon>
        <taxon>Chordata</taxon>
        <taxon>Craniata</taxon>
        <taxon>Vertebrata</taxon>
        <taxon>Euteleostomi</taxon>
        <taxon>Amphibia</taxon>
        <taxon>Batrachia</taxon>
        <taxon>Anura</taxon>
        <taxon>Neobatrachia</taxon>
        <taxon>Ranoidea</taxon>
        <taxon>Ranidae</taxon>
        <taxon>Aquarana</taxon>
    </lineage>
</organism>
<evidence type="ECO:0000256" key="8">
    <source>
        <dbReference type="ARBA" id="ARBA00023170"/>
    </source>
</evidence>
<keyword evidence="8 10" id="KW-0675">Receptor</keyword>
<evidence type="ECO:0000256" key="2">
    <source>
        <dbReference type="ARBA" id="ARBA00022475"/>
    </source>
</evidence>
<keyword evidence="7 11" id="KW-0472">Membrane</keyword>
<evidence type="ECO:0000256" key="1">
    <source>
        <dbReference type="ARBA" id="ARBA00004651"/>
    </source>
</evidence>
<evidence type="ECO:0000256" key="10">
    <source>
        <dbReference type="RuleBase" id="RU000688"/>
    </source>
</evidence>
<dbReference type="GO" id="GO:0004930">
    <property type="term" value="F:G protein-coupled receptor activity"/>
    <property type="evidence" value="ECO:0007669"/>
    <property type="project" value="UniProtKB-KW"/>
</dbReference>
<dbReference type="PROSITE" id="PS00237">
    <property type="entry name" value="G_PROTEIN_RECEP_F1_1"/>
    <property type="match status" value="1"/>
</dbReference>
<proteinExistence type="inferred from homology"/>
<keyword evidence="3 10" id="KW-0812">Transmembrane</keyword>
<dbReference type="Proteomes" id="UP000228934">
    <property type="component" value="Unassembled WGS sequence"/>
</dbReference>
<dbReference type="SUPFAM" id="SSF81321">
    <property type="entry name" value="Family A G protein-coupled receptor-like"/>
    <property type="match status" value="1"/>
</dbReference>
<evidence type="ECO:0000256" key="3">
    <source>
        <dbReference type="ARBA" id="ARBA00022692"/>
    </source>
</evidence>
<keyword evidence="14" id="KW-1185">Reference proteome</keyword>
<evidence type="ECO:0000256" key="6">
    <source>
        <dbReference type="ARBA" id="ARBA00023040"/>
    </source>
</evidence>